<evidence type="ECO:0000256" key="2">
    <source>
        <dbReference type="ARBA" id="ARBA00004496"/>
    </source>
</evidence>
<sequence length="249" mass="28929">MRIDIATLFPEMCEAVLSESILGRARGAGYIELYCHNIRDYSEDKHRRVDDTPFGGGMGMVMQADPIYCCWRDVCDILGKRPHTIYMSPQGRRFEQKMAREYAKRDGLFLLCGHYEGVDERVLEEIVDEELSIGDYVLTGGELPALVVADAVARMCDGVLASEECFVEESHYNGLLEYPQYTRPAVWHEKPVPEVLLNGHHAKIRQWRREQSLERTWRKRPDLLERAPLDESDRRYLLDLQKRTETEDF</sequence>
<evidence type="ECO:0000256" key="16">
    <source>
        <dbReference type="PIRSR" id="PIRSR000386-1"/>
    </source>
</evidence>
<dbReference type="EC" id="2.1.1.228" evidence="5 15"/>
<evidence type="ECO:0000256" key="11">
    <source>
        <dbReference type="ARBA" id="ARBA00022694"/>
    </source>
</evidence>
<keyword evidence="8 15" id="KW-0489">Methyltransferase</keyword>
<keyword evidence="11 15" id="KW-0819">tRNA processing</keyword>
<dbReference type="Pfam" id="PF01746">
    <property type="entry name" value="tRNA_m1G_MT"/>
    <property type="match status" value="1"/>
</dbReference>
<gene>
    <name evidence="15 19" type="primary">trmD</name>
    <name evidence="19" type="ORF">H8711_08895</name>
</gene>
<dbReference type="InterPro" id="IPR023148">
    <property type="entry name" value="tRNA_m1G_MeTrfase_C_sf"/>
</dbReference>
<dbReference type="PANTHER" id="PTHR46417:SF1">
    <property type="entry name" value="TRNA (GUANINE-N(1)-)-METHYLTRANSFERASE"/>
    <property type="match status" value="1"/>
</dbReference>
<comment type="subcellular location">
    <subcellularLocation>
        <location evidence="2 15 17">Cytoplasm</location>
    </subcellularLocation>
</comment>
<evidence type="ECO:0000256" key="10">
    <source>
        <dbReference type="ARBA" id="ARBA00022691"/>
    </source>
</evidence>
<dbReference type="GO" id="GO:0005829">
    <property type="term" value="C:cytosol"/>
    <property type="evidence" value="ECO:0007669"/>
    <property type="project" value="TreeGrafter"/>
</dbReference>
<name>A0A926DXG6_9FIRM</name>
<organism evidence="19 20">
    <name type="scientific">Ligaoa zhengdingensis</name>
    <dbReference type="NCBI Taxonomy" id="2763658"/>
    <lineage>
        <taxon>Bacteria</taxon>
        <taxon>Bacillati</taxon>
        <taxon>Bacillota</taxon>
        <taxon>Clostridia</taxon>
        <taxon>Eubacteriales</taxon>
        <taxon>Oscillospiraceae</taxon>
        <taxon>Ligaoa</taxon>
    </lineage>
</organism>
<dbReference type="GO" id="GO:0002939">
    <property type="term" value="P:tRNA N1-guanine methylation"/>
    <property type="evidence" value="ECO:0007669"/>
    <property type="project" value="TreeGrafter"/>
</dbReference>
<comment type="function">
    <text evidence="1 15 17">Specifically methylates guanosine-37 in various tRNAs.</text>
</comment>
<feature type="binding site" evidence="15 16">
    <location>
        <begin position="133"/>
        <end position="138"/>
    </location>
    <ligand>
        <name>S-adenosyl-L-methionine</name>
        <dbReference type="ChEBI" id="CHEBI:59789"/>
    </ligand>
</feature>
<dbReference type="AlphaFoldDB" id="A0A926DXG6"/>
<feature type="domain" description="tRNA methyltransferase TRMD/TRM10-type" evidence="18">
    <location>
        <begin position="1"/>
        <end position="225"/>
    </location>
</feature>
<keyword evidence="10 15" id="KW-0949">S-adenosyl-L-methionine</keyword>
<protein>
    <recommendedName>
        <fullName evidence="6 15">tRNA (guanine-N(1)-)-methyltransferase</fullName>
        <ecNumber evidence="5 15">2.1.1.228</ecNumber>
    </recommendedName>
    <alternativeName>
        <fullName evidence="12 15">M1G-methyltransferase</fullName>
    </alternativeName>
    <alternativeName>
        <fullName evidence="13 15">tRNA [GM37] methyltransferase</fullName>
    </alternativeName>
</protein>
<dbReference type="PIRSF" id="PIRSF000386">
    <property type="entry name" value="tRNA_mtase"/>
    <property type="match status" value="1"/>
</dbReference>
<comment type="catalytic activity">
    <reaction evidence="14 15 17">
        <text>guanosine(37) in tRNA + S-adenosyl-L-methionine = N(1)-methylguanosine(37) in tRNA + S-adenosyl-L-homocysteine + H(+)</text>
        <dbReference type="Rhea" id="RHEA:36899"/>
        <dbReference type="Rhea" id="RHEA-COMP:10145"/>
        <dbReference type="Rhea" id="RHEA-COMP:10147"/>
        <dbReference type="ChEBI" id="CHEBI:15378"/>
        <dbReference type="ChEBI" id="CHEBI:57856"/>
        <dbReference type="ChEBI" id="CHEBI:59789"/>
        <dbReference type="ChEBI" id="CHEBI:73542"/>
        <dbReference type="ChEBI" id="CHEBI:74269"/>
        <dbReference type="EC" id="2.1.1.228"/>
    </reaction>
</comment>
<comment type="caution">
    <text evidence="19">The sequence shown here is derived from an EMBL/GenBank/DDBJ whole genome shotgun (WGS) entry which is preliminary data.</text>
</comment>
<evidence type="ECO:0000259" key="18">
    <source>
        <dbReference type="Pfam" id="PF01746"/>
    </source>
</evidence>
<dbReference type="InterPro" id="IPR002649">
    <property type="entry name" value="tRNA_m1G_MeTrfase_TrmD"/>
</dbReference>
<keyword evidence="7 15" id="KW-0963">Cytoplasm</keyword>
<evidence type="ECO:0000256" key="1">
    <source>
        <dbReference type="ARBA" id="ARBA00002634"/>
    </source>
</evidence>
<dbReference type="NCBIfam" id="NF000648">
    <property type="entry name" value="PRK00026.1"/>
    <property type="match status" value="1"/>
</dbReference>
<evidence type="ECO:0000256" key="4">
    <source>
        <dbReference type="ARBA" id="ARBA00011738"/>
    </source>
</evidence>
<dbReference type="FunFam" id="1.10.1270.20:FF:000001">
    <property type="entry name" value="tRNA (guanine-N(1)-)-methyltransferase"/>
    <property type="match status" value="1"/>
</dbReference>
<dbReference type="Proteomes" id="UP000653127">
    <property type="component" value="Unassembled WGS sequence"/>
</dbReference>
<dbReference type="InterPro" id="IPR029028">
    <property type="entry name" value="Alpha/beta_knot_MTases"/>
</dbReference>
<evidence type="ECO:0000256" key="17">
    <source>
        <dbReference type="RuleBase" id="RU003464"/>
    </source>
</evidence>
<dbReference type="GO" id="GO:0052906">
    <property type="term" value="F:tRNA (guanine(37)-N1)-methyltransferase activity"/>
    <property type="evidence" value="ECO:0007669"/>
    <property type="project" value="UniProtKB-UniRule"/>
</dbReference>
<feature type="binding site" evidence="15 16">
    <location>
        <position position="113"/>
    </location>
    <ligand>
        <name>S-adenosyl-L-methionine</name>
        <dbReference type="ChEBI" id="CHEBI:59789"/>
    </ligand>
</feature>
<dbReference type="Gene3D" id="3.40.1280.10">
    <property type="match status" value="1"/>
</dbReference>
<evidence type="ECO:0000256" key="3">
    <source>
        <dbReference type="ARBA" id="ARBA00007630"/>
    </source>
</evidence>
<dbReference type="HAMAP" id="MF_00605">
    <property type="entry name" value="TrmD"/>
    <property type="match status" value="1"/>
</dbReference>
<evidence type="ECO:0000256" key="14">
    <source>
        <dbReference type="ARBA" id="ARBA00047783"/>
    </source>
</evidence>
<evidence type="ECO:0000256" key="8">
    <source>
        <dbReference type="ARBA" id="ARBA00022603"/>
    </source>
</evidence>
<dbReference type="SUPFAM" id="SSF75217">
    <property type="entry name" value="alpha/beta knot"/>
    <property type="match status" value="1"/>
</dbReference>
<dbReference type="RefSeq" id="WP_249283120.1">
    <property type="nucleotide sequence ID" value="NZ_JACRST010000013.1"/>
</dbReference>
<keyword evidence="9 15" id="KW-0808">Transferase</keyword>
<dbReference type="FunFam" id="3.40.1280.10:FF:000001">
    <property type="entry name" value="tRNA (guanine-N(1)-)-methyltransferase"/>
    <property type="match status" value="1"/>
</dbReference>
<comment type="similarity">
    <text evidence="3 15 17">Belongs to the RNA methyltransferase TrmD family.</text>
</comment>
<dbReference type="EMBL" id="JACRST010000013">
    <property type="protein sequence ID" value="MBC8547045.1"/>
    <property type="molecule type" value="Genomic_DNA"/>
</dbReference>
<dbReference type="InterPro" id="IPR016009">
    <property type="entry name" value="tRNA_MeTrfase_TRMD/TRM10"/>
</dbReference>
<dbReference type="InterPro" id="IPR029026">
    <property type="entry name" value="tRNA_m1G_MTases_N"/>
</dbReference>
<evidence type="ECO:0000256" key="7">
    <source>
        <dbReference type="ARBA" id="ARBA00022490"/>
    </source>
</evidence>
<evidence type="ECO:0000256" key="13">
    <source>
        <dbReference type="ARBA" id="ARBA00033392"/>
    </source>
</evidence>
<evidence type="ECO:0000256" key="5">
    <source>
        <dbReference type="ARBA" id="ARBA00012807"/>
    </source>
</evidence>
<evidence type="ECO:0000256" key="15">
    <source>
        <dbReference type="HAMAP-Rule" id="MF_00605"/>
    </source>
</evidence>
<comment type="subunit">
    <text evidence="4 15 17">Homodimer.</text>
</comment>
<dbReference type="Gene3D" id="1.10.1270.20">
    <property type="entry name" value="tRNA(m1g37)methyltransferase, domain 2"/>
    <property type="match status" value="1"/>
</dbReference>
<accession>A0A926DXG6</accession>
<dbReference type="NCBIfam" id="TIGR00088">
    <property type="entry name" value="trmD"/>
    <property type="match status" value="1"/>
</dbReference>
<reference evidence="19" key="1">
    <citation type="submission" date="2020-08" db="EMBL/GenBank/DDBJ databases">
        <title>Genome public.</title>
        <authorList>
            <person name="Liu C."/>
            <person name="Sun Q."/>
        </authorList>
    </citation>
    <scope>NUCLEOTIDE SEQUENCE</scope>
    <source>
        <strain evidence="19">NSJ-31</strain>
    </source>
</reference>
<evidence type="ECO:0000313" key="19">
    <source>
        <dbReference type="EMBL" id="MBC8547045.1"/>
    </source>
</evidence>
<dbReference type="CDD" id="cd18080">
    <property type="entry name" value="TrmD-like"/>
    <property type="match status" value="1"/>
</dbReference>
<evidence type="ECO:0000313" key="20">
    <source>
        <dbReference type="Proteomes" id="UP000653127"/>
    </source>
</evidence>
<dbReference type="PANTHER" id="PTHR46417">
    <property type="entry name" value="TRNA (GUANINE-N(1)-)-METHYLTRANSFERASE"/>
    <property type="match status" value="1"/>
</dbReference>
<proteinExistence type="inferred from homology"/>
<evidence type="ECO:0000256" key="12">
    <source>
        <dbReference type="ARBA" id="ARBA00029736"/>
    </source>
</evidence>
<keyword evidence="20" id="KW-1185">Reference proteome</keyword>
<evidence type="ECO:0000256" key="6">
    <source>
        <dbReference type="ARBA" id="ARBA00014679"/>
    </source>
</evidence>
<evidence type="ECO:0000256" key="9">
    <source>
        <dbReference type="ARBA" id="ARBA00022679"/>
    </source>
</evidence>